<dbReference type="Gene3D" id="3.40.50.1000">
    <property type="entry name" value="HAD superfamily/HAD-like"/>
    <property type="match status" value="1"/>
</dbReference>
<dbReference type="PROSITE" id="PS01229">
    <property type="entry name" value="COF_2"/>
    <property type="match status" value="1"/>
</dbReference>
<proteinExistence type="predicted"/>
<evidence type="ECO:0000313" key="2">
    <source>
        <dbReference type="Proteomes" id="UP000435187"/>
    </source>
</evidence>
<dbReference type="NCBIfam" id="TIGR00099">
    <property type="entry name" value="Cof-subfamily"/>
    <property type="match status" value="1"/>
</dbReference>
<dbReference type="InterPro" id="IPR023214">
    <property type="entry name" value="HAD_sf"/>
</dbReference>
<dbReference type="GO" id="GO:0005829">
    <property type="term" value="C:cytosol"/>
    <property type="evidence" value="ECO:0007669"/>
    <property type="project" value="TreeGrafter"/>
</dbReference>
<name>A0A6N7R4G0_9BACI</name>
<dbReference type="InterPro" id="IPR006379">
    <property type="entry name" value="HAD-SF_hydro_IIB"/>
</dbReference>
<dbReference type="SFLD" id="SFLDS00003">
    <property type="entry name" value="Haloacid_Dehalogenase"/>
    <property type="match status" value="1"/>
</dbReference>
<protein>
    <submittedName>
        <fullName evidence="1">Cof-type HAD-IIB family hydrolase</fullName>
    </submittedName>
</protein>
<gene>
    <name evidence="1" type="ORF">GH885_17360</name>
</gene>
<dbReference type="PANTHER" id="PTHR10000">
    <property type="entry name" value="PHOSPHOSERINE PHOSPHATASE"/>
    <property type="match status" value="1"/>
</dbReference>
<dbReference type="RefSeq" id="WP_153836602.1">
    <property type="nucleotide sequence ID" value="NZ_JBHUMW010000059.1"/>
</dbReference>
<comment type="caution">
    <text evidence="1">The sequence shown here is derived from an EMBL/GenBank/DDBJ whole genome shotgun (WGS) entry which is preliminary data.</text>
</comment>
<sequence length="263" mass="29583">MTNYKALFLDIDGTILRRDHTIEDTTKLAVKQAQGKGIEVFLATGRPLHEVDDIADELGVDSFIGYNGAYAIYDGKTIVDEPISGSVIDQFLDVAKQNEHEMILYTNELNLVTSESKQVVKDFIDYFDLKHHQAYKAIYRDQILGITLMDVRPDEPALYDVKQEDIYFSQVNVAGLEHCYDMIRENVNKGQAIQKVLKELDIPAEAAIAFGDGMNDKQMLQYVGESFAMANATPEVFQYAKHRTTSVEESGIYNGLKQLGIVN</sequence>
<dbReference type="SFLD" id="SFLDG01140">
    <property type="entry name" value="C2.B:_Phosphomannomutase_and_P"/>
    <property type="match status" value="1"/>
</dbReference>
<dbReference type="InterPro" id="IPR036412">
    <property type="entry name" value="HAD-like_sf"/>
</dbReference>
<dbReference type="GO" id="GO:0016791">
    <property type="term" value="F:phosphatase activity"/>
    <property type="evidence" value="ECO:0007669"/>
    <property type="project" value="TreeGrafter"/>
</dbReference>
<evidence type="ECO:0000313" key="1">
    <source>
        <dbReference type="EMBL" id="MRI68088.1"/>
    </source>
</evidence>
<keyword evidence="2" id="KW-1185">Reference proteome</keyword>
<accession>A0A6N7R4G0</accession>
<dbReference type="PANTHER" id="PTHR10000:SF25">
    <property type="entry name" value="PHOSPHATASE YKRA-RELATED"/>
    <property type="match status" value="1"/>
</dbReference>
<organism evidence="1 2">
    <name type="scientific">Gracilibacillus thailandensis</name>
    <dbReference type="NCBI Taxonomy" id="563735"/>
    <lineage>
        <taxon>Bacteria</taxon>
        <taxon>Bacillati</taxon>
        <taxon>Bacillota</taxon>
        <taxon>Bacilli</taxon>
        <taxon>Bacillales</taxon>
        <taxon>Bacillaceae</taxon>
        <taxon>Gracilibacillus</taxon>
    </lineage>
</organism>
<dbReference type="GO" id="GO:0000287">
    <property type="term" value="F:magnesium ion binding"/>
    <property type="evidence" value="ECO:0007669"/>
    <property type="project" value="TreeGrafter"/>
</dbReference>
<keyword evidence="1" id="KW-0378">Hydrolase</keyword>
<dbReference type="SUPFAM" id="SSF56784">
    <property type="entry name" value="HAD-like"/>
    <property type="match status" value="1"/>
</dbReference>
<dbReference type="AlphaFoldDB" id="A0A6N7R4G0"/>
<dbReference type="EMBL" id="WJEE01000049">
    <property type="protein sequence ID" value="MRI68088.1"/>
    <property type="molecule type" value="Genomic_DNA"/>
</dbReference>
<dbReference type="InterPro" id="IPR000150">
    <property type="entry name" value="Cof"/>
</dbReference>
<dbReference type="Proteomes" id="UP000435187">
    <property type="component" value="Unassembled WGS sequence"/>
</dbReference>
<dbReference type="Pfam" id="PF08282">
    <property type="entry name" value="Hydrolase_3"/>
    <property type="match status" value="1"/>
</dbReference>
<dbReference type="Gene3D" id="3.30.1240.10">
    <property type="match status" value="1"/>
</dbReference>
<dbReference type="NCBIfam" id="TIGR01484">
    <property type="entry name" value="HAD-SF-IIB"/>
    <property type="match status" value="1"/>
</dbReference>
<reference evidence="1 2" key="1">
    <citation type="submission" date="2019-10" db="EMBL/GenBank/DDBJ databases">
        <title>Gracilibacillus salitolerans sp. nov., a moderate halophile isolated from a saline soil in northwest China.</title>
        <authorList>
            <person name="Gan L."/>
        </authorList>
    </citation>
    <scope>NUCLEOTIDE SEQUENCE [LARGE SCALE GENOMIC DNA]</scope>
    <source>
        <strain evidence="1 2">TP2-8</strain>
    </source>
</reference>